<proteinExistence type="inferred from homology"/>
<name>A0ABR5IDF8_9ACTN</name>
<comment type="cofactor">
    <cofactor evidence="1">
        <name>FAD</name>
        <dbReference type="ChEBI" id="CHEBI:57692"/>
    </cofactor>
</comment>
<dbReference type="PANTHER" id="PTHR11552:SF147">
    <property type="entry name" value="CHOLINE DEHYDROGENASE, MITOCHONDRIAL"/>
    <property type="match status" value="1"/>
</dbReference>
<evidence type="ECO:0000256" key="2">
    <source>
        <dbReference type="ARBA" id="ARBA00010790"/>
    </source>
</evidence>
<dbReference type="InterPro" id="IPR036188">
    <property type="entry name" value="FAD/NAD-bd_sf"/>
</dbReference>
<feature type="domain" description="Glucose-methanol-choline oxidoreductase C-terminal" evidence="6">
    <location>
        <begin position="360"/>
        <end position="412"/>
    </location>
</feature>
<dbReference type="EMBL" id="LDTZ01000016">
    <property type="protein sequence ID" value="KNA91726.1"/>
    <property type="molecule type" value="Genomic_DNA"/>
</dbReference>
<accession>A0ABR5IDF8</accession>
<keyword evidence="4" id="KW-0274">FAD</keyword>
<evidence type="ECO:0000259" key="6">
    <source>
        <dbReference type="Pfam" id="PF05199"/>
    </source>
</evidence>
<dbReference type="NCBIfam" id="TIGR04542">
    <property type="entry name" value="GMC_mycofac_2"/>
    <property type="match status" value="1"/>
</dbReference>
<sequence>MIVGAGSAGCVLAERLSRHEKRSVLVLEQGPSEWPDASVLDLRRLPISDGERYVTQHRESSGLPVVRGRGLGGSSAVNGAYFMRFHRDDFDAWQGPWTPDVIDKAYAEVDEKMGVHPFPDADLAPTALAFEKYWGETYSTRQLDDPWPLVGVNRVRSNSVVGIRRTAADAYLRPHLNRPNLRVRTGVKVERVLLADAKAVGVVCDGRDIRAREVILCAGTLGSAAVLLRSGVAGEHMRVHEHREVLVGYRLREQPEPGPLLPTVVHTGDGLEIRCYRDDFARYVGGLTLSGPAVGVAAMAPGAPGEVYLDGVDAGVRLDRPEDRVLRDMARTAHEVVEMLRSSEFGGLVVADSIGIDPVLRTSQHAWGSMPMGERTDWLGAVRGVGHLRVVDGSILPAAGRSGPHATTMMVAAVIGDVVAAD</sequence>
<evidence type="ECO:0000256" key="3">
    <source>
        <dbReference type="ARBA" id="ARBA00022630"/>
    </source>
</evidence>
<organism evidence="7 8">
    <name type="scientific">Gordonia jacobaea</name>
    <dbReference type="NCBI Taxonomy" id="122202"/>
    <lineage>
        <taxon>Bacteria</taxon>
        <taxon>Bacillati</taxon>
        <taxon>Actinomycetota</taxon>
        <taxon>Actinomycetes</taxon>
        <taxon>Mycobacteriales</taxon>
        <taxon>Gordoniaceae</taxon>
        <taxon>Gordonia</taxon>
    </lineage>
</organism>
<reference evidence="7 8" key="1">
    <citation type="submission" date="2015-05" db="EMBL/GenBank/DDBJ databases">
        <title>Draft genome sequence of the bacterium Gordonia jacobaea a new member of the Gordonia genus.</title>
        <authorList>
            <person name="Jimenez-Galisteo G."/>
            <person name="Dominguez A."/>
            <person name="Munoz E."/>
            <person name="Vinas M."/>
        </authorList>
    </citation>
    <scope>NUCLEOTIDE SEQUENCE [LARGE SCALE GENOMIC DNA]</scope>
    <source>
        <strain evidence="8">mv1</strain>
    </source>
</reference>
<dbReference type="Pfam" id="PF05199">
    <property type="entry name" value="GMC_oxred_C"/>
    <property type="match status" value="1"/>
</dbReference>
<dbReference type="Pfam" id="PF00732">
    <property type="entry name" value="GMC_oxred_N"/>
    <property type="match status" value="1"/>
</dbReference>
<dbReference type="InterPro" id="IPR030900">
    <property type="entry name" value="GMC_mycofac_OxRdtase"/>
</dbReference>
<protein>
    <submittedName>
        <fullName evidence="7">Glucose-methanol-choline oxidoreductase</fullName>
    </submittedName>
</protein>
<dbReference type="InterPro" id="IPR007867">
    <property type="entry name" value="GMC_OxRtase_C"/>
</dbReference>
<feature type="domain" description="Glucose-methanol-choline oxidoreductase N-terminal" evidence="5">
    <location>
        <begin position="1"/>
        <end position="254"/>
    </location>
</feature>
<evidence type="ECO:0000256" key="1">
    <source>
        <dbReference type="ARBA" id="ARBA00001974"/>
    </source>
</evidence>
<evidence type="ECO:0000313" key="8">
    <source>
        <dbReference type="Proteomes" id="UP000037247"/>
    </source>
</evidence>
<keyword evidence="3" id="KW-0285">Flavoprotein</keyword>
<keyword evidence="8" id="KW-1185">Reference proteome</keyword>
<evidence type="ECO:0000259" key="5">
    <source>
        <dbReference type="Pfam" id="PF00732"/>
    </source>
</evidence>
<evidence type="ECO:0000313" key="7">
    <source>
        <dbReference type="EMBL" id="KNA91726.1"/>
    </source>
</evidence>
<evidence type="ECO:0000256" key="4">
    <source>
        <dbReference type="ARBA" id="ARBA00022827"/>
    </source>
</evidence>
<dbReference type="Proteomes" id="UP000037247">
    <property type="component" value="Unassembled WGS sequence"/>
</dbReference>
<dbReference type="PIRSF" id="PIRSF000137">
    <property type="entry name" value="Alcohol_oxidase"/>
    <property type="match status" value="1"/>
</dbReference>
<dbReference type="InterPro" id="IPR012132">
    <property type="entry name" value="GMC_OxRdtase"/>
</dbReference>
<dbReference type="PANTHER" id="PTHR11552">
    <property type="entry name" value="GLUCOSE-METHANOL-CHOLINE GMC OXIDOREDUCTASE"/>
    <property type="match status" value="1"/>
</dbReference>
<dbReference type="SUPFAM" id="SSF51905">
    <property type="entry name" value="FAD/NAD(P)-binding domain"/>
    <property type="match status" value="1"/>
</dbReference>
<comment type="similarity">
    <text evidence="2">Belongs to the GMC oxidoreductase family.</text>
</comment>
<gene>
    <name evidence="7" type="ORF">ABW18_09830</name>
</gene>
<comment type="caution">
    <text evidence="7">The sequence shown here is derived from an EMBL/GenBank/DDBJ whole genome shotgun (WGS) entry which is preliminary data.</text>
</comment>
<dbReference type="InterPro" id="IPR000172">
    <property type="entry name" value="GMC_OxRdtase_N"/>
</dbReference>
<dbReference type="Gene3D" id="3.50.50.60">
    <property type="entry name" value="FAD/NAD(P)-binding domain"/>
    <property type="match status" value="2"/>
</dbReference>